<evidence type="ECO:0000313" key="4">
    <source>
        <dbReference type="Proteomes" id="UP001239994"/>
    </source>
</evidence>
<dbReference type="AlphaFoldDB" id="A0AAD9E226"/>
<feature type="region of interest" description="Disordered" evidence="1">
    <location>
        <begin position="145"/>
        <end position="188"/>
    </location>
</feature>
<feature type="compositionally biased region" description="Basic and acidic residues" evidence="1">
    <location>
        <begin position="145"/>
        <end position="154"/>
    </location>
</feature>
<reference evidence="3" key="1">
    <citation type="submission" date="2023-03" db="EMBL/GenBank/DDBJ databases">
        <title>Electrophorus voltai genome.</title>
        <authorList>
            <person name="Bian C."/>
        </authorList>
    </citation>
    <scope>NUCLEOTIDE SEQUENCE</scope>
    <source>
        <strain evidence="3">CB-2022</strain>
        <tissue evidence="3">Muscle</tissue>
    </source>
</reference>
<name>A0AAD9E226_9TELE</name>
<evidence type="ECO:0000313" key="3">
    <source>
        <dbReference type="EMBL" id="KAK1799607.1"/>
    </source>
</evidence>
<organism evidence="3 4">
    <name type="scientific">Electrophorus voltai</name>
    <dbReference type="NCBI Taxonomy" id="2609070"/>
    <lineage>
        <taxon>Eukaryota</taxon>
        <taxon>Metazoa</taxon>
        <taxon>Chordata</taxon>
        <taxon>Craniata</taxon>
        <taxon>Vertebrata</taxon>
        <taxon>Euteleostomi</taxon>
        <taxon>Actinopterygii</taxon>
        <taxon>Neopterygii</taxon>
        <taxon>Teleostei</taxon>
        <taxon>Ostariophysi</taxon>
        <taxon>Gymnotiformes</taxon>
        <taxon>Gymnotoidei</taxon>
        <taxon>Gymnotidae</taxon>
        <taxon>Electrophorus</taxon>
    </lineage>
</organism>
<gene>
    <name evidence="3" type="ORF">P4O66_000376</name>
</gene>
<sequence>MPIADLLGARFDMQLLGKLTLSVAAVVLISWAYRYYSSRAQGQTQTDATIPRPRNSETGPEACSNCETSLQPQDRATKEDSNGESLPRQSSEDSRQEIFELEKTNAVLKKEQLKTCTEDCANNAAENSPSPGECSMEDCGQYAHKAKDEAEGHISELTLGAHDHSNTPTGSPAGPRSPCLLRKPLRWH</sequence>
<protein>
    <submittedName>
        <fullName evidence="3">Uncharacterized protein</fullName>
    </submittedName>
</protein>
<keyword evidence="2" id="KW-0812">Transmembrane</keyword>
<dbReference type="EMBL" id="JAROKS010000011">
    <property type="protein sequence ID" value="KAK1799607.1"/>
    <property type="molecule type" value="Genomic_DNA"/>
</dbReference>
<feature type="region of interest" description="Disordered" evidence="1">
    <location>
        <begin position="42"/>
        <end position="100"/>
    </location>
</feature>
<keyword evidence="4" id="KW-1185">Reference proteome</keyword>
<proteinExistence type="predicted"/>
<keyword evidence="2" id="KW-1133">Transmembrane helix</keyword>
<evidence type="ECO:0000256" key="2">
    <source>
        <dbReference type="SAM" id="Phobius"/>
    </source>
</evidence>
<comment type="caution">
    <text evidence="3">The sequence shown here is derived from an EMBL/GenBank/DDBJ whole genome shotgun (WGS) entry which is preliminary data.</text>
</comment>
<evidence type="ECO:0000256" key="1">
    <source>
        <dbReference type="SAM" id="MobiDB-lite"/>
    </source>
</evidence>
<accession>A0AAD9E226</accession>
<keyword evidence="2" id="KW-0472">Membrane</keyword>
<feature type="compositionally biased region" description="Polar residues" evidence="1">
    <location>
        <begin position="65"/>
        <end position="74"/>
    </location>
</feature>
<feature type="compositionally biased region" description="Basic and acidic residues" evidence="1">
    <location>
        <begin position="90"/>
        <end position="100"/>
    </location>
</feature>
<dbReference type="Proteomes" id="UP001239994">
    <property type="component" value="Unassembled WGS sequence"/>
</dbReference>
<feature type="transmembrane region" description="Helical" evidence="2">
    <location>
        <begin position="15"/>
        <end position="33"/>
    </location>
</feature>